<dbReference type="GO" id="GO:0005634">
    <property type="term" value="C:nucleus"/>
    <property type="evidence" value="ECO:0007669"/>
    <property type="project" value="UniProtKB-UniRule"/>
</dbReference>
<feature type="domain" description="HMG box" evidence="5">
    <location>
        <begin position="231"/>
        <end position="299"/>
    </location>
</feature>
<dbReference type="AlphaFoldDB" id="A0A4U0TX80"/>
<evidence type="ECO:0000256" key="4">
    <source>
        <dbReference type="SAM" id="MobiDB-lite"/>
    </source>
</evidence>
<gene>
    <name evidence="6" type="ORF">B0A50_04750</name>
</gene>
<accession>A0A4U0TX80</accession>
<reference evidence="6 7" key="1">
    <citation type="submission" date="2017-03" db="EMBL/GenBank/DDBJ databases">
        <title>Genomes of endolithic fungi from Antarctica.</title>
        <authorList>
            <person name="Coleine C."/>
            <person name="Masonjones S."/>
            <person name="Stajich J.E."/>
        </authorList>
    </citation>
    <scope>NUCLEOTIDE SEQUENCE [LARGE SCALE GENOMIC DNA]</scope>
    <source>
        <strain evidence="6 7">CCFEE 6315</strain>
    </source>
</reference>
<dbReference type="Proteomes" id="UP000308549">
    <property type="component" value="Unassembled WGS sequence"/>
</dbReference>
<dbReference type="CDD" id="cd01389">
    <property type="entry name" value="HMG-box_ROX1-like"/>
    <property type="match status" value="1"/>
</dbReference>
<keyword evidence="2 3" id="KW-0539">Nucleus</keyword>
<feature type="compositionally biased region" description="Basic residues" evidence="4">
    <location>
        <begin position="557"/>
        <end position="568"/>
    </location>
</feature>
<dbReference type="PANTHER" id="PTHR45789">
    <property type="entry name" value="FI18025P1"/>
    <property type="match status" value="1"/>
</dbReference>
<protein>
    <recommendedName>
        <fullName evidence="5">HMG box domain-containing protein</fullName>
    </recommendedName>
</protein>
<dbReference type="SMART" id="SM00398">
    <property type="entry name" value="HMG"/>
    <property type="match status" value="1"/>
</dbReference>
<evidence type="ECO:0000256" key="2">
    <source>
        <dbReference type="ARBA" id="ARBA00023242"/>
    </source>
</evidence>
<evidence type="ECO:0000256" key="3">
    <source>
        <dbReference type="PROSITE-ProRule" id="PRU00267"/>
    </source>
</evidence>
<feature type="compositionally biased region" description="Basic residues" evidence="4">
    <location>
        <begin position="591"/>
        <end position="604"/>
    </location>
</feature>
<evidence type="ECO:0000313" key="7">
    <source>
        <dbReference type="Proteomes" id="UP000308549"/>
    </source>
</evidence>
<dbReference type="PROSITE" id="PS50118">
    <property type="entry name" value="HMG_BOX_2"/>
    <property type="match status" value="1"/>
</dbReference>
<dbReference type="InterPro" id="IPR051356">
    <property type="entry name" value="SOX/SOX-like_TF"/>
</dbReference>
<dbReference type="EMBL" id="NAJL01000027">
    <property type="protein sequence ID" value="TKA26642.1"/>
    <property type="molecule type" value="Genomic_DNA"/>
</dbReference>
<dbReference type="InterPro" id="IPR036910">
    <property type="entry name" value="HMG_box_dom_sf"/>
</dbReference>
<organism evidence="6 7">
    <name type="scientific">Salinomyces thailandicus</name>
    <dbReference type="NCBI Taxonomy" id="706561"/>
    <lineage>
        <taxon>Eukaryota</taxon>
        <taxon>Fungi</taxon>
        <taxon>Dikarya</taxon>
        <taxon>Ascomycota</taxon>
        <taxon>Pezizomycotina</taxon>
        <taxon>Dothideomycetes</taxon>
        <taxon>Dothideomycetidae</taxon>
        <taxon>Mycosphaerellales</taxon>
        <taxon>Teratosphaeriaceae</taxon>
        <taxon>Salinomyces</taxon>
    </lineage>
</organism>
<evidence type="ECO:0000256" key="1">
    <source>
        <dbReference type="ARBA" id="ARBA00023125"/>
    </source>
</evidence>
<sequence>MSNNFNYTSGTPAFTYSTGTQPAGQNFNYNPSDLDSTLYSGPDFDSLMSDEDFGFGSESDMTGTIPYDPSQATNFGMQPYPSMSQPQEVLPMQFVAPAIPTPPANMLRNLARYHPEVGWYYPASLTPTSVPAAVSSGHQSGRKRKQCFGPADFFNDSASSQSEAPHDLHLEPAPKRVKFDSAKPSKLEKVGKVKKVKKVRKIKMPLKGRGRGECPSIEMPCVCASATQAKVPRPKNAFIIFRMQNRKAIGRGMHTTHNPTVSKAAGAQWRALGPAGQAPYKAMAEQEAENHAAKYPNYKYKPMRKGGIDQRFGDPTCTCGAFQANALKWKKERGDSPKFESSSESTSEAQSEPEELEEYVPPTSPPGHAPAAQMIAGPQPAVPAVMPEFGFTTPAQQAAAAAVYAQMQNNHALSLQTGPAQTPRRSTRNHGQISYATPYNEVNDLASEMSDDTEQRIAAAIQTVAASNNSDVFWALSPQQEGRFKSRPSQILIPYNSPPAYNTRSRSRVSIDLPDNDEIADFSDLFGKDGMYSDVNPDDFLDYDAGSIDAVSDLKSTYRRRSSGRRSSRPGSGKSAKRPSYLHSASGVRASPRRSRSRSPRKSP</sequence>
<name>A0A4U0TX80_9PEZI</name>
<feature type="compositionally biased region" description="Low complexity" evidence="4">
    <location>
        <begin position="340"/>
        <end position="350"/>
    </location>
</feature>
<dbReference type="Pfam" id="PF00505">
    <property type="entry name" value="HMG_box"/>
    <property type="match status" value="1"/>
</dbReference>
<dbReference type="InterPro" id="IPR009071">
    <property type="entry name" value="HMG_box_dom"/>
</dbReference>
<feature type="region of interest" description="Disordered" evidence="4">
    <location>
        <begin position="554"/>
        <end position="604"/>
    </location>
</feature>
<dbReference type="SUPFAM" id="SSF47095">
    <property type="entry name" value="HMG-box"/>
    <property type="match status" value="1"/>
</dbReference>
<keyword evidence="1 3" id="KW-0238">DNA-binding</keyword>
<dbReference type="GO" id="GO:0000981">
    <property type="term" value="F:DNA-binding transcription factor activity, RNA polymerase II-specific"/>
    <property type="evidence" value="ECO:0007669"/>
    <property type="project" value="TreeGrafter"/>
</dbReference>
<feature type="compositionally biased region" description="Basic and acidic residues" evidence="4">
    <location>
        <begin position="164"/>
        <end position="182"/>
    </location>
</feature>
<proteinExistence type="predicted"/>
<evidence type="ECO:0000313" key="6">
    <source>
        <dbReference type="EMBL" id="TKA26642.1"/>
    </source>
</evidence>
<dbReference type="OrthoDB" id="6247875at2759"/>
<feature type="region of interest" description="Disordered" evidence="4">
    <location>
        <begin position="485"/>
        <end position="509"/>
    </location>
</feature>
<dbReference type="PANTHER" id="PTHR45789:SF2">
    <property type="entry name" value="FI18025P1"/>
    <property type="match status" value="1"/>
</dbReference>
<dbReference type="Gene3D" id="1.10.30.10">
    <property type="entry name" value="High mobility group box domain"/>
    <property type="match status" value="1"/>
</dbReference>
<feature type="region of interest" description="Disordered" evidence="4">
    <location>
        <begin position="333"/>
        <end position="368"/>
    </location>
</feature>
<comment type="caution">
    <text evidence="6">The sequence shown here is derived from an EMBL/GenBank/DDBJ whole genome shotgun (WGS) entry which is preliminary data.</text>
</comment>
<evidence type="ECO:0000259" key="5">
    <source>
        <dbReference type="PROSITE" id="PS50118"/>
    </source>
</evidence>
<feature type="DNA-binding region" description="HMG box" evidence="3">
    <location>
        <begin position="231"/>
        <end position="299"/>
    </location>
</feature>
<keyword evidence="7" id="KW-1185">Reference proteome</keyword>
<feature type="region of interest" description="Disordered" evidence="4">
    <location>
        <begin position="154"/>
        <end position="182"/>
    </location>
</feature>
<dbReference type="GO" id="GO:0000978">
    <property type="term" value="F:RNA polymerase II cis-regulatory region sequence-specific DNA binding"/>
    <property type="evidence" value="ECO:0007669"/>
    <property type="project" value="TreeGrafter"/>
</dbReference>